<dbReference type="PANTHER" id="PTHR12818">
    <property type="entry name" value="TRNA (ADENINE(37)-N6)-METHYLTRANSFERASE"/>
    <property type="match status" value="1"/>
</dbReference>
<name>A0ABN2VIY7_9ACTN</name>
<reference evidence="4 5" key="1">
    <citation type="journal article" date="2019" name="Int. J. Syst. Evol. Microbiol.">
        <title>The Global Catalogue of Microorganisms (GCM) 10K type strain sequencing project: providing services to taxonomists for standard genome sequencing and annotation.</title>
        <authorList>
            <consortium name="The Broad Institute Genomics Platform"/>
            <consortium name="The Broad Institute Genome Sequencing Center for Infectious Disease"/>
            <person name="Wu L."/>
            <person name="Ma J."/>
        </authorList>
    </citation>
    <scope>NUCLEOTIDE SEQUENCE [LARGE SCALE GENOMIC DNA]</scope>
    <source>
        <strain evidence="4 5">JCM 16014</strain>
    </source>
</reference>
<dbReference type="GO" id="GO:0032259">
    <property type="term" value="P:methylation"/>
    <property type="evidence" value="ECO:0007669"/>
    <property type="project" value="UniProtKB-KW"/>
</dbReference>
<evidence type="ECO:0000313" key="4">
    <source>
        <dbReference type="EMBL" id="GAA2063680.1"/>
    </source>
</evidence>
<dbReference type="Proteomes" id="UP001500751">
    <property type="component" value="Unassembled WGS sequence"/>
</dbReference>
<dbReference type="PROSITE" id="PS51668">
    <property type="entry name" value="TSAA_2"/>
    <property type="match status" value="1"/>
</dbReference>
<dbReference type="EMBL" id="BAAAQN010000093">
    <property type="protein sequence ID" value="GAA2063680.1"/>
    <property type="molecule type" value="Genomic_DNA"/>
</dbReference>
<dbReference type="SUPFAM" id="SSF118196">
    <property type="entry name" value="YaeB-like"/>
    <property type="match status" value="1"/>
</dbReference>
<dbReference type="GO" id="GO:0008168">
    <property type="term" value="F:methyltransferase activity"/>
    <property type="evidence" value="ECO:0007669"/>
    <property type="project" value="UniProtKB-KW"/>
</dbReference>
<evidence type="ECO:0000313" key="5">
    <source>
        <dbReference type="Proteomes" id="UP001500751"/>
    </source>
</evidence>
<dbReference type="InterPro" id="IPR036413">
    <property type="entry name" value="YaeB-like_sf"/>
</dbReference>
<comment type="caution">
    <text evidence="4">The sequence shown here is derived from an EMBL/GenBank/DDBJ whole genome shotgun (WGS) entry which is preliminary data.</text>
</comment>
<keyword evidence="5" id="KW-1185">Reference proteome</keyword>
<keyword evidence="1" id="KW-0949">S-adenosyl-L-methionine</keyword>
<protein>
    <submittedName>
        <fullName evidence="4">SAM-dependent methyltransferase</fullName>
    </submittedName>
</protein>
<keyword evidence="4" id="KW-0808">Transferase</keyword>
<evidence type="ECO:0000256" key="2">
    <source>
        <dbReference type="ARBA" id="ARBA00033753"/>
    </source>
</evidence>
<dbReference type="Gene3D" id="2.40.30.70">
    <property type="entry name" value="YaeB-like"/>
    <property type="match status" value="1"/>
</dbReference>
<keyword evidence="4" id="KW-0489">Methyltransferase</keyword>
<organism evidence="4 5">
    <name type="scientific">Catenulispora yoronensis</name>
    <dbReference type="NCBI Taxonomy" id="450799"/>
    <lineage>
        <taxon>Bacteria</taxon>
        <taxon>Bacillati</taxon>
        <taxon>Actinomycetota</taxon>
        <taxon>Actinomycetes</taxon>
        <taxon>Catenulisporales</taxon>
        <taxon>Catenulisporaceae</taxon>
        <taxon>Catenulispora</taxon>
    </lineage>
</organism>
<sequence length="170" mass="19171">METEPVAEQIVMTPIAHIISDITEVTDDYWGGTEAIIRIDDERFTSESLVGLEDFSHLEVVFHFHLTDKNDLHFGARPARNNPAWPATGYFAHRNMRKINWIGVSRCRLIKIDGMDLHVAELDAVDGTPVLDVKPWFPEFGPRGEVRSATWATEMLSDYFAPTDNAASAE</sequence>
<accession>A0ABN2VIY7</accession>
<evidence type="ECO:0000259" key="3">
    <source>
        <dbReference type="PROSITE" id="PS51668"/>
    </source>
</evidence>
<proteinExistence type="inferred from homology"/>
<dbReference type="PANTHER" id="PTHR12818:SF0">
    <property type="entry name" value="TRNA (ADENINE(37)-N6)-METHYLTRANSFERASE"/>
    <property type="match status" value="1"/>
</dbReference>
<dbReference type="Pfam" id="PF01980">
    <property type="entry name" value="TrmO_N"/>
    <property type="match status" value="1"/>
</dbReference>
<evidence type="ECO:0000256" key="1">
    <source>
        <dbReference type="ARBA" id="ARBA00022691"/>
    </source>
</evidence>
<dbReference type="InterPro" id="IPR023370">
    <property type="entry name" value="TrmO-like_N"/>
</dbReference>
<dbReference type="CDD" id="cd09281">
    <property type="entry name" value="UPF0066"/>
    <property type="match status" value="1"/>
</dbReference>
<gene>
    <name evidence="4" type="ORF">GCM10009839_88780</name>
</gene>
<dbReference type="InterPro" id="IPR036414">
    <property type="entry name" value="YaeB_N_sf"/>
</dbReference>
<feature type="domain" description="TsaA-like" evidence="3">
    <location>
        <begin position="12"/>
        <end position="145"/>
    </location>
</feature>
<comment type="similarity">
    <text evidence="2">Belongs to the tRNA methyltransferase O family.</text>
</comment>
<dbReference type="InterPro" id="IPR040372">
    <property type="entry name" value="YaeB-like"/>
</dbReference>